<dbReference type="Proteomes" id="UP000239322">
    <property type="component" value="Unassembled WGS sequence"/>
</dbReference>
<dbReference type="OrthoDB" id="5176171at2"/>
<dbReference type="InterPro" id="IPR043519">
    <property type="entry name" value="NT_sf"/>
</dbReference>
<dbReference type="EMBL" id="PVLV01000014">
    <property type="protein sequence ID" value="PRH81000.1"/>
    <property type="molecule type" value="Genomic_DNA"/>
</dbReference>
<evidence type="ECO:0000313" key="3">
    <source>
        <dbReference type="Proteomes" id="UP000239322"/>
    </source>
</evidence>
<dbReference type="Pfam" id="PF01909">
    <property type="entry name" value="NTP_transf_2"/>
    <property type="match status" value="1"/>
</dbReference>
<dbReference type="AlphaFoldDB" id="A0A2S9Q2U7"/>
<dbReference type="InterPro" id="IPR002934">
    <property type="entry name" value="Polymerase_NTP_transf_dom"/>
</dbReference>
<feature type="domain" description="Polymerase nucleotidyl transferase" evidence="1">
    <location>
        <begin position="18"/>
        <end position="47"/>
    </location>
</feature>
<sequence length="59" mass="6232">MDLPAALRTMAARLVTVPGVVGVVLGGSRARGEGRPDSDWDLALFSRSCREVTSNSACR</sequence>
<accession>A0A2S9Q2U7</accession>
<protein>
    <recommendedName>
        <fullName evidence="1">Polymerase nucleotidyl transferase domain-containing protein</fullName>
    </recommendedName>
</protein>
<evidence type="ECO:0000259" key="1">
    <source>
        <dbReference type="Pfam" id="PF01909"/>
    </source>
</evidence>
<organism evidence="2 3">
    <name type="scientific">Streptomyces solincola</name>
    <dbReference type="NCBI Taxonomy" id="2100817"/>
    <lineage>
        <taxon>Bacteria</taxon>
        <taxon>Bacillati</taxon>
        <taxon>Actinomycetota</taxon>
        <taxon>Actinomycetes</taxon>
        <taxon>Kitasatosporales</taxon>
        <taxon>Streptomycetaceae</taxon>
        <taxon>Streptomyces</taxon>
    </lineage>
</organism>
<dbReference type="GO" id="GO:0016779">
    <property type="term" value="F:nucleotidyltransferase activity"/>
    <property type="evidence" value="ECO:0007669"/>
    <property type="project" value="InterPro"/>
</dbReference>
<keyword evidence="3" id="KW-1185">Reference proteome</keyword>
<dbReference type="RefSeq" id="WP_105866931.1">
    <property type="nucleotide sequence ID" value="NZ_PVLV01000014.1"/>
</dbReference>
<comment type="caution">
    <text evidence="2">The sequence shown here is derived from an EMBL/GenBank/DDBJ whole genome shotgun (WGS) entry which is preliminary data.</text>
</comment>
<dbReference type="SUPFAM" id="SSF81301">
    <property type="entry name" value="Nucleotidyltransferase"/>
    <property type="match status" value="1"/>
</dbReference>
<dbReference type="CDD" id="cd05403">
    <property type="entry name" value="NT_KNTase_like"/>
    <property type="match status" value="1"/>
</dbReference>
<evidence type="ECO:0000313" key="2">
    <source>
        <dbReference type="EMBL" id="PRH81000.1"/>
    </source>
</evidence>
<gene>
    <name evidence="2" type="ORF">C6N75_01080</name>
</gene>
<dbReference type="Gene3D" id="3.30.460.10">
    <property type="entry name" value="Beta Polymerase, domain 2"/>
    <property type="match status" value="1"/>
</dbReference>
<proteinExistence type="predicted"/>
<reference evidence="2 3" key="1">
    <citation type="submission" date="2018-03" db="EMBL/GenBank/DDBJ databases">
        <title>Novel Streptomyces sp. from soil.</title>
        <authorList>
            <person name="Tan G.Y.A."/>
            <person name="Lee Z.Y."/>
        </authorList>
    </citation>
    <scope>NUCLEOTIDE SEQUENCE [LARGE SCALE GENOMIC DNA]</scope>
    <source>
        <strain evidence="2 3">ST5x</strain>
    </source>
</reference>
<name>A0A2S9Q2U7_9ACTN</name>